<proteinExistence type="predicted"/>
<evidence type="ECO:0000313" key="1">
    <source>
        <dbReference type="EMBL" id="KAI4869118.1"/>
    </source>
</evidence>
<dbReference type="EMBL" id="MU393433">
    <property type="protein sequence ID" value="KAI4869118.1"/>
    <property type="molecule type" value="Genomic_DNA"/>
</dbReference>
<dbReference type="Proteomes" id="UP001497700">
    <property type="component" value="Unassembled WGS sequence"/>
</dbReference>
<comment type="caution">
    <text evidence="1">The sequence shown here is derived from an EMBL/GenBank/DDBJ whole genome shotgun (WGS) entry which is preliminary data.</text>
</comment>
<evidence type="ECO:0000313" key="2">
    <source>
        <dbReference type="Proteomes" id="UP001497700"/>
    </source>
</evidence>
<reference evidence="1 2" key="1">
    <citation type="journal article" date="2022" name="New Phytol.">
        <title>Ecological generalism drives hyperdiversity of secondary metabolite gene clusters in xylarialean endophytes.</title>
        <authorList>
            <person name="Franco M.E.E."/>
            <person name="Wisecaver J.H."/>
            <person name="Arnold A.E."/>
            <person name="Ju Y.M."/>
            <person name="Slot J.C."/>
            <person name="Ahrendt S."/>
            <person name="Moore L.P."/>
            <person name="Eastman K.E."/>
            <person name="Scott K."/>
            <person name="Konkel Z."/>
            <person name="Mondo S.J."/>
            <person name="Kuo A."/>
            <person name="Hayes R.D."/>
            <person name="Haridas S."/>
            <person name="Andreopoulos B."/>
            <person name="Riley R."/>
            <person name="LaButti K."/>
            <person name="Pangilinan J."/>
            <person name="Lipzen A."/>
            <person name="Amirebrahimi M."/>
            <person name="Yan J."/>
            <person name="Adam C."/>
            <person name="Keymanesh K."/>
            <person name="Ng V."/>
            <person name="Louie K."/>
            <person name="Northen T."/>
            <person name="Drula E."/>
            <person name="Henrissat B."/>
            <person name="Hsieh H.M."/>
            <person name="Youens-Clark K."/>
            <person name="Lutzoni F."/>
            <person name="Miadlikowska J."/>
            <person name="Eastwood D.C."/>
            <person name="Hamelin R.C."/>
            <person name="Grigoriev I.V."/>
            <person name="U'Ren J.M."/>
        </authorList>
    </citation>
    <scope>NUCLEOTIDE SEQUENCE [LARGE SCALE GENOMIC DNA]</scope>
    <source>
        <strain evidence="1 2">CBS 119005</strain>
    </source>
</reference>
<accession>A0ACB9ZC28</accession>
<gene>
    <name evidence="1" type="ORF">F4820DRAFT_408072</name>
</gene>
<sequence length="688" mass="77472">MPPKSQSQRRTTQSQAESVYELGVQGRKTGLTLAERPRDENGMEAFDDLFSSPEKDVHEGAVNGTNRRNHAESDEEQDMEIDDESQMGPATIMKQQRQSRPSLPRVRSPIKTHLQSPARQNPHLGPTSSPSRGSIITAPDRSASKAVNRRLDFSKSAENRMHPPVNGHSKVNGVVSNVKARNGKLTNGRARTSDFAEEEPIVPKKQKRSRRRQEEEEEEEDQEESMQILDAGGDEEVDHVDEEEQEEQDDSPVEPEPEEEVQEESIQESPPVQPPKSAKRRGRKPKLPVTQEEEEPSELEPAPAQVEEVEVEDEPVKKRRGRPARPAQQKEETEPTKKKSPKRGRPRRSSEGSVEEESQEQEDNGEERETKRQRVEESETRATSSSKATAAATTKEKGKLGRKRKSSGVGVEEPVVQRGPPLPKSRGLVINRQEEDIDKMRTTRSGRLSYRPIEFWKGEHAVFDTGRQHVFEDKGGRFVMPSVKGILRTNDAAFVAPKRRRGRPPIDKSSGPRGSGGRRGRRSDAILEEVEEVERDDWEFEPGRIAGECLFWRPEHEGQAPDEDDQEIAEEELAVSEAAIQLKDIKDATFRFAKTLTLPFFGSGIVDMPPGSEKRTKNSRKMQMVFFVHAGSVEVTVASTEFRIAKGGMWFVPRGNHYSIANNTEKPARIFFAQGCEMVAQNEEETQE</sequence>
<organism evidence="1 2">
    <name type="scientific">Hypoxylon rubiginosum</name>
    <dbReference type="NCBI Taxonomy" id="110542"/>
    <lineage>
        <taxon>Eukaryota</taxon>
        <taxon>Fungi</taxon>
        <taxon>Dikarya</taxon>
        <taxon>Ascomycota</taxon>
        <taxon>Pezizomycotina</taxon>
        <taxon>Sordariomycetes</taxon>
        <taxon>Xylariomycetidae</taxon>
        <taxon>Xylariales</taxon>
        <taxon>Hypoxylaceae</taxon>
        <taxon>Hypoxylon</taxon>
    </lineage>
</organism>
<keyword evidence="2" id="KW-1185">Reference proteome</keyword>
<protein>
    <submittedName>
        <fullName evidence="1">Mif2/CENP-C like-domain-containing protein</fullName>
    </submittedName>
</protein>
<name>A0ACB9ZC28_9PEZI</name>